<proteinExistence type="predicted"/>
<feature type="compositionally biased region" description="Basic and acidic residues" evidence="1">
    <location>
        <begin position="135"/>
        <end position="147"/>
    </location>
</feature>
<dbReference type="EMBL" id="JBBNAF010000010">
    <property type="protein sequence ID" value="KAK9106710.1"/>
    <property type="molecule type" value="Genomic_DNA"/>
</dbReference>
<dbReference type="AlphaFoldDB" id="A0AAP0I309"/>
<comment type="caution">
    <text evidence="2">The sequence shown here is derived from an EMBL/GenBank/DDBJ whole genome shotgun (WGS) entry which is preliminary data.</text>
</comment>
<evidence type="ECO:0000313" key="3">
    <source>
        <dbReference type="Proteomes" id="UP001420932"/>
    </source>
</evidence>
<evidence type="ECO:0000256" key="1">
    <source>
        <dbReference type="SAM" id="MobiDB-lite"/>
    </source>
</evidence>
<sequence>MALACLHPLWVPLAPPLPTVHGGSRIRRPAERGASLKLRSMSIQEQLKPLSKEVTTSRRDAVVFMTGISLAANTLLSADPAAARAQTASIGQQILDKLEMFKEVFGLSKPKGKDADEKGKTPAASPSAKENASPAKEEKAETKEGEKPPPGPTTTKEEMPKLPTPLNDSPKPLVDATIAV</sequence>
<dbReference type="Proteomes" id="UP001420932">
    <property type="component" value="Unassembled WGS sequence"/>
</dbReference>
<keyword evidence="3" id="KW-1185">Reference proteome</keyword>
<feature type="region of interest" description="Disordered" evidence="1">
    <location>
        <begin position="109"/>
        <end position="180"/>
    </location>
</feature>
<gene>
    <name evidence="2" type="ORF">Syun_022721</name>
</gene>
<reference evidence="2 3" key="1">
    <citation type="submission" date="2024-01" db="EMBL/GenBank/DDBJ databases">
        <title>Genome assemblies of Stephania.</title>
        <authorList>
            <person name="Yang L."/>
        </authorList>
    </citation>
    <scope>NUCLEOTIDE SEQUENCE [LARGE SCALE GENOMIC DNA]</scope>
    <source>
        <strain evidence="2">YNDBR</strain>
        <tissue evidence="2">Leaf</tissue>
    </source>
</reference>
<organism evidence="2 3">
    <name type="scientific">Stephania yunnanensis</name>
    <dbReference type="NCBI Taxonomy" id="152371"/>
    <lineage>
        <taxon>Eukaryota</taxon>
        <taxon>Viridiplantae</taxon>
        <taxon>Streptophyta</taxon>
        <taxon>Embryophyta</taxon>
        <taxon>Tracheophyta</taxon>
        <taxon>Spermatophyta</taxon>
        <taxon>Magnoliopsida</taxon>
        <taxon>Ranunculales</taxon>
        <taxon>Menispermaceae</taxon>
        <taxon>Menispermoideae</taxon>
        <taxon>Cissampelideae</taxon>
        <taxon>Stephania</taxon>
    </lineage>
</organism>
<protein>
    <submittedName>
        <fullName evidence="2">Uncharacterized protein</fullName>
    </submittedName>
</protein>
<name>A0AAP0I309_9MAGN</name>
<feature type="compositionally biased region" description="Basic and acidic residues" evidence="1">
    <location>
        <begin position="111"/>
        <end position="120"/>
    </location>
</feature>
<accession>A0AAP0I309</accession>
<evidence type="ECO:0000313" key="2">
    <source>
        <dbReference type="EMBL" id="KAK9106710.1"/>
    </source>
</evidence>